<dbReference type="Proteomes" id="UP000077734">
    <property type="component" value="Unassembled WGS sequence"/>
</dbReference>
<evidence type="ECO:0000313" key="2">
    <source>
        <dbReference type="Proteomes" id="UP000077734"/>
    </source>
</evidence>
<dbReference type="AlphaFoldDB" id="A0A291IHV0"/>
<evidence type="ECO:0000313" key="1">
    <source>
        <dbReference type="EMBL" id="OAI24804.1"/>
    </source>
</evidence>
<keyword evidence="2" id="KW-1185">Reference proteome</keyword>
<gene>
    <name evidence="1" type="ORF">A1356_14900</name>
</gene>
<organism evidence="1 2">
    <name type="scientific">Methylomonas koyamae</name>
    <dbReference type="NCBI Taxonomy" id="702114"/>
    <lineage>
        <taxon>Bacteria</taxon>
        <taxon>Pseudomonadati</taxon>
        <taxon>Pseudomonadota</taxon>
        <taxon>Gammaproteobacteria</taxon>
        <taxon>Methylococcales</taxon>
        <taxon>Methylococcaceae</taxon>
        <taxon>Methylomonas</taxon>
    </lineage>
</organism>
<dbReference type="EMBL" id="LUUL01000085">
    <property type="protein sequence ID" value="OAI24804.1"/>
    <property type="molecule type" value="Genomic_DNA"/>
</dbReference>
<name>A0A291IHV0_9GAMM</name>
<comment type="caution">
    <text evidence="1">The sequence shown here is derived from an EMBL/GenBank/DDBJ whole genome shotgun (WGS) entry which is preliminary data.</text>
</comment>
<sequence>MDEDFLDAHQRHWDDAERLYAAKRWANADHLYGFSAECGLKALSEKLKENKLERKEFFHIMESKKPSNAWDIFETYRSGHRLGSKFVMPPSNPFTNWDVSQRYANQINFDQALVEPHRAGAETILKFIAIADKEGLLP</sequence>
<dbReference type="RefSeq" id="WP_054762545.1">
    <property type="nucleotide sequence ID" value="NZ_AP019777.1"/>
</dbReference>
<proteinExistence type="predicted"/>
<accession>A0A291IHV0</accession>
<dbReference type="KEGG" id="mko:MKLM6_1502"/>
<protein>
    <submittedName>
        <fullName evidence="1">Uncharacterized protein</fullName>
    </submittedName>
</protein>
<reference evidence="1 2" key="1">
    <citation type="submission" date="2016-03" db="EMBL/GenBank/DDBJ databases">
        <authorList>
            <person name="Heylen K."/>
            <person name="De Vos P."/>
            <person name="Vekeman B."/>
        </authorList>
    </citation>
    <scope>NUCLEOTIDE SEQUENCE [LARGE SCALE GENOMIC DNA]</scope>
    <source>
        <strain evidence="1 2">R-49807</strain>
    </source>
</reference>